<dbReference type="PANTHER" id="PTHR10357">
    <property type="entry name" value="ALPHA-AMYLASE FAMILY MEMBER"/>
    <property type="match status" value="1"/>
</dbReference>
<reference evidence="1 2" key="1">
    <citation type="submission" date="2019-12" db="EMBL/GenBank/DDBJ databases">
        <title>Enteriobacteria Tanzani isolates_8377-8380.</title>
        <authorList>
            <person name="Subbiah M."/>
            <person name="Call D."/>
        </authorList>
    </citation>
    <scope>NUCLEOTIDE SEQUENCE [LARGE SCALE GENOMIC DNA]</scope>
    <source>
        <strain evidence="1 2">8378wC7</strain>
    </source>
</reference>
<feature type="non-terminal residue" evidence="1">
    <location>
        <position position="215"/>
    </location>
</feature>
<accession>A0A6L7CKG3</accession>
<name>A0A6L7CKG3_ECOLX</name>
<gene>
    <name evidence="1" type="ORF">GP954_28895</name>
</gene>
<comment type="caution">
    <text evidence="1">The sequence shown here is derived from an EMBL/GenBank/DDBJ whole genome shotgun (WGS) entry which is preliminary data.</text>
</comment>
<feature type="non-terminal residue" evidence="1">
    <location>
        <position position="1"/>
    </location>
</feature>
<proteinExistence type="predicted"/>
<evidence type="ECO:0000313" key="1">
    <source>
        <dbReference type="EMBL" id="MWT89104.1"/>
    </source>
</evidence>
<dbReference type="PANTHER" id="PTHR10357:SF209">
    <property type="entry name" value="PERIPLASMIC ALPHA-AMYLASE"/>
    <property type="match status" value="1"/>
</dbReference>
<sequence>VDSAHQRGIRILFDVVMNHTGYATLADMQEYQFGALYLSGDEVKKSLGERWSDWKPAAGQTWHSFNDYINFSDKTGWDKWWGKNWIRTDIGDYDNPGFDDLTMSLAFLPDIKTESTTASGLPVFYKNKMDTHAKAIDGYTPRDYLTHWLSQWVRDYGIDGFRVDTAKHVELPAWQQLKTEASAALREWKKANPDKALDDKPFWMTGEAWGHGVMQ</sequence>
<dbReference type="CDD" id="cd00551">
    <property type="entry name" value="AmyAc_family"/>
    <property type="match status" value="1"/>
</dbReference>
<dbReference type="EMBL" id="WTRN01002061">
    <property type="protein sequence ID" value="MWT89104.1"/>
    <property type="molecule type" value="Genomic_DNA"/>
</dbReference>
<protein>
    <submittedName>
        <fullName evidence="1">Alpha-amylase</fullName>
    </submittedName>
</protein>
<evidence type="ECO:0000313" key="2">
    <source>
        <dbReference type="Proteomes" id="UP000480485"/>
    </source>
</evidence>
<dbReference type="SUPFAM" id="SSF51445">
    <property type="entry name" value="(Trans)glycosidases"/>
    <property type="match status" value="1"/>
</dbReference>
<dbReference type="AlphaFoldDB" id="A0A6L7CKG3"/>
<organism evidence="1 2">
    <name type="scientific">Escherichia coli</name>
    <dbReference type="NCBI Taxonomy" id="562"/>
    <lineage>
        <taxon>Bacteria</taxon>
        <taxon>Pseudomonadati</taxon>
        <taxon>Pseudomonadota</taxon>
        <taxon>Gammaproteobacteria</taxon>
        <taxon>Enterobacterales</taxon>
        <taxon>Enterobacteriaceae</taxon>
        <taxon>Escherichia</taxon>
    </lineage>
</organism>
<dbReference type="Gene3D" id="3.20.20.80">
    <property type="entry name" value="Glycosidases"/>
    <property type="match status" value="1"/>
</dbReference>
<dbReference type="Proteomes" id="UP000480485">
    <property type="component" value="Unassembled WGS sequence"/>
</dbReference>
<dbReference type="InterPro" id="IPR017853">
    <property type="entry name" value="GH"/>
</dbReference>